<dbReference type="KEGG" id="wch:wcw_0616"/>
<dbReference type="Proteomes" id="UP000001505">
    <property type="component" value="Chromosome"/>
</dbReference>
<gene>
    <name evidence="1" type="ordered locus">wcw_0616</name>
</gene>
<protein>
    <recommendedName>
        <fullName evidence="3">Type III secretion chaperone SycE</fullName>
    </recommendedName>
</protein>
<organism evidence="1 2">
    <name type="scientific">Waddlia chondrophila (strain ATCC VR-1470 / WSU 86-1044)</name>
    <dbReference type="NCBI Taxonomy" id="716544"/>
    <lineage>
        <taxon>Bacteria</taxon>
        <taxon>Pseudomonadati</taxon>
        <taxon>Chlamydiota</taxon>
        <taxon>Chlamydiia</taxon>
        <taxon>Parachlamydiales</taxon>
        <taxon>Waddliaceae</taxon>
        <taxon>Waddlia</taxon>
    </lineage>
</organism>
<dbReference type="OrthoDB" id="21336at2"/>
<dbReference type="Pfam" id="PF10722">
    <property type="entry name" value="YbjN"/>
    <property type="match status" value="1"/>
</dbReference>
<dbReference type="InterPro" id="IPR019660">
    <property type="entry name" value="Put_sensory_transdc_reg_YbjN"/>
</dbReference>
<dbReference type="EMBL" id="CP001928">
    <property type="protein sequence ID" value="ADI37984.1"/>
    <property type="molecule type" value="Genomic_DNA"/>
</dbReference>
<evidence type="ECO:0000313" key="2">
    <source>
        <dbReference type="Proteomes" id="UP000001505"/>
    </source>
</evidence>
<evidence type="ECO:0000313" key="1">
    <source>
        <dbReference type="EMBL" id="ADI37984.1"/>
    </source>
</evidence>
<proteinExistence type="predicted"/>
<sequence>MLSITKETLIDFLKKNGFKSEIQKETGQVVSILKIANREFPLFLRPFEGSELLQLLVFIPIPIKSRAKSDLARLLHQINKELDIPGFGMDEDSDTCFYRVMLPTIDNKIDERVLESYLKSLTLICEQIAPTVIAVASEVATFEEILRKAKNAG</sequence>
<accession>D6YV23</accession>
<dbReference type="STRING" id="716544.wcw_0616"/>
<dbReference type="RefSeq" id="WP_013181709.1">
    <property type="nucleotide sequence ID" value="NC_014225.1"/>
</dbReference>
<dbReference type="AlphaFoldDB" id="D6YV23"/>
<evidence type="ECO:0008006" key="3">
    <source>
        <dbReference type="Google" id="ProtNLM"/>
    </source>
</evidence>
<reference evidence="1 2" key="1">
    <citation type="journal article" date="2010" name="PLoS ONE">
        <title>The Waddlia genome: a window into chlamydial biology.</title>
        <authorList>
            <person name="Bertelli C."/>
            <person name="Collyn F."/>
            <person name="Croxatto A."/>
            <person name="Ruckert C."/>
            <person name="Polkinghorne A."/>
            <person name="Kebbi-Beghdadi C."/>
            <person name="Goesmann A."/>
            <person name="Vaughan L."/>
            <person name="Greub G."/>
        </authorList>
    </citation>
    <scope>NUCLEOTIDE SEQUENCE [LARGE SCALE GENOMIC DNA]</scope>
    <source>
        <strain evidence="2">ATCC VR-1470 / WSU 86-1044</strain>
    </source>
</reference>
<name>D6YV23_WADCW</name>
<dbReference type="eggNOG" id="COG5465">
    <property type="taxonomic scope" value="Bacteria"/>
</dbReference>
<keyword evidence="2" id="KW-1185">Reference proteome</keyword>
<dbReference type="HOGENOM" id="CLU_1712534_0_0_0"/>